<feature type="region of interest" description="Disordered" evidence="1">
    <location>
        <begin position="1"/>
        <end position="22"/>
    </location>
</feature>
<evidence type="ECO:0008006" key="4">
    <source>
        <dbReference type="Google" id="ProtNLM"/>
    </source>
</evidence>
<protein>
    <recommendedName>
        <fullName evidence="4">Orphan protein</fullName>
    </recommendedName>
</protein>
<evidence type="ECO:0000313" key="2">
    <source>
        <dbReference type="EMBL" id="MBE0368348.1"/>
    </source>
</evidence>
<sequence length="56" mass="6282">MLTKSTLNKKRTSAPVSTPYLDNDKTQFSQPFTQMSKIEKLTVSALCAMPFLLNCL</sequence>
<dbReference type="Proteomes" id="UP000615755">
    <property type="component" value="Unassembled WGS sequence"/>
</dbReference>
<evidence type="ECO:0000313" key="3">
    <source>
        <dbReference type="Proteomes" id="UP000615755"/>
    </source>
</evidence>
<proteinExistence type="predicted"/>
<evidence type="ECO:0000256" key="1">
    <source>
        <dbReference type="SAM" id="MobiDB-lite"/>
    </source>
</evidence>
<accession>A0ABR9EBJ2</accession>
<gene>
    <name evidence="2" type="ORF">PAUR_a1930</name>
</gene>
<comment type="caution">
    <text evidence="2">The sequence shown here is derived from an EMBL/GenBank/DDBJ whole genome shotgun (WGS) entry which is preliminary data.</text>
</comment>
<reference evidence="2 3" key="1">
    <citation type="submission" date="2015-03" db="EMBL/GenBank/DDBJ databases">
        <title>Genome sequence of Pseudoalteromonas aurantia.</title>
        <authorList>
            <person name="Xie B.-B."/>
            <person name="Rong J.-C."/>
            <person name="Qin Q.-L."/>
            <person name="Zhang Y.-Z."/>
        </authorList>
    </citation>
    <scope>NUCLEOTIDE SEQUENCE [LARGE SCALE GENOMIC DNA]</scope>
    <source>
        <strain evidence="2 3">208</strain>
    </source>
</reference>
<organism evidence="2 3">
    <name type="scientific">Pseudoalteromonas aurantia 208</name>
    <dbReference type="NCBI Taxonomy" id="1314867"/>
    <lineage>
        <taxon>Bacteria</taxon>
        <taxon>Pseudomonadati</taxon>
        <taxon>Pseudomonadota</taxon>
        <taxon>Gammaproteobacteria</taxon>
        <taxon>Alteromonadales</taxon>
        <taxon>Pseudoalteromonadaceae</taxon>
        <taxon>Pseudoalteromonas</taxon>
    </lineage>
</organism>
<keyword evidence="3" id="KW-1185">Reference proteome</keyword>
<name>A0ABR9EBJ2_9GAMM</name>
<dbReference type="EMBL" id="AQGV01000012">
    <property type="protein sequence ID" value="MBE0368348.1"/>
    <property type="molecule type" value="Genomic_DNA"/>
</dbReference>